<dbReference type="EMBL" id="GGEC01043359">
    <property type="protein sequence ID" value="MBX23843.1"/>
    <property type="molecule type" value="Transcribed_RNA"/>
</dbReference>
<name>A0A2P2M0T7_RHIMU</name>
<proteinExistence type="predicted"/>
<reference evidence="1" key="1">
    <citation type="submission" date="2018-02" db="EMBL/GenBank/DDBJ databases">
        <title>Rhizophora mucronata_Transcriptome.</title>
        <authorList>
            <person name="Meera S.P."/>
            <person name="Sreeshan A."/>
            <person name="Augustine A."/>
        </authorList>
    </citation>
    <scope>NUCLEOTIDE SEQUENCE</scope>
    <source>
        <tissue evidence="1">Leaf</tissue>
    </source>
</reference>
<accession>A0A2P2M0T7</accession>
<protein>
    <submittedName>
        <fullName evidence="1">Uncharacterized protein</fullName>
    </submittedName>
</protein>
<evidence type="ECO:0000313" key="1">
    <source>
        <dbReference type="EMBL" id="MBX23843.1"/>
    </source>
</evidence>
<sequence>MHDIKSIAFPWDFQNIQHLTGHFPFHTLSIYTVAQHLAHLDHNHVSIMENFLIHKNDTKIC</sequence>
<organism evidence="1">
    <name type="scientific">Rhizophora mucronata</name>
    <name type="common">Asiatic mangrove</name>
    <dbReference type="NCBI Taxonomy" id="61149"/>
    <lineage>
        <taxon>Eukaryota</taxon>
        <taxon>Viridiplantae</taxon>
        <taxon>Streptophyta</taxon>
        <taxon>Embryophyta</taxon>
        <taxon>Tracheophyta</taxon>
        <taxon>Spermatophyta</taxon>
        <taxon>Magnoliopsida</taxon>
        <taxon>eudicotyledons</taxon>
        <taxon>Gunneridae</taxon>
        <taxon>Pentapetalae</taxon>
        <taxon>rosids</taxon>
        <taxon>fabids</taxon>
        <taxon>Malpighiales</taxon>
        <taxon>Rhizophoraceae</taxon>
        <taxon>Rhizophora</taxon>
    </lineage>
</organism>
<dbReference type="AlphaFoldDB" id="A0A2P2M0T7"/>